<dbReference type="OrthoDB" id="45007at2759"/>
<dbReference type="InterPro" id="IPR029052">
    <property type="entry name" value="Metallo-depent_PP-like"/>
</dbReference>
<reference evidence="12 13" key="1">
    <citation type="journal article" date="2019" name="Sci. Rep.">
        <title>A high-quality genome of Eragrostis curvula grass provides insights into Poaceae evolution and supports new strategies to enhance forage quality.</title>
        <authorList>
            <person name="Carballo J."/>
            <person name="Santos B.A.C.M."/>
            <person name="Zappacosta D."/>
            <person name="Garbus I."/>
            <person name="Selva J.P."/>
            <person name="Gallo C.A."/>
            <person name="Diaz A."/>
            <person name="Albertini E."/>
            <person name="Caccamo M."/>
            <person name="Echenique V."/>
        </authorList>
    </citation>
    <scope>NUCLEOTIDE SEQUENCE [LARGE SCALE GENOMIC DNA]</scope>
    <source>
        <strain evidence="13">cv. Victoria</strain>
        <tissue evidence="12">Leaf</tissue>
    </source>
</reference>
<evidence type="ECO:0000256" key="3">
    <source>
        <dbReference type="ARBA" id="ARBA00022729"/>
    </source>
</evidence>
<dbReference type="InterPro" id="IPR015914">
    <property type="entry name" value="PAPs_N"/>
</dbReference>
<keyword evidence="13" id="KW-1185">Reference proteome</keyword>
<evidence type="ECO:0000256" key="8">
    <source>
        <dbReference type="RuleBase" id="RU361203"/>
    </source>
</evidence>
<dbReference type="SUPFAM" id="SSF49363">
    <property type="entry name" value="Purple acid phosphatase, N-terminal domain"/>
    <property type="match status" value="1"/>
</dbReference>
<dbReference type="PANTHER" id="PTHR22953">
    <property type="entry name" value="ACID PHOSPHATASE RELATED"/>
    <property type="match status" value="1"/>
</dbReference>
<evidence type="ECO:0000259" key="11">
    <source>
        <dbReference type="Pfam" id="PF16656"/>
    </source>
</evidence>
<comment type="similarity">
    <text evidence="1 8">Belongs to the metallophosphoesterase superfamily. Purple acid phosphatase family.</text>
</comment>
<dbReference type="Pfam" id="PF14008">
    <property type="entry name" value="Metallophos_C"/>
    <property type="match status" value="1"/>
</dbReference>
<dbReference type="SUPFAM" id="SSF56300">
    <property type="entry name" value="Metallo-dependent phosphatases"/>
    <property type="match status" value="1"/>
</dbReference>
<keyword evidence="6" id="KW-0408">Iron</keyword>
<dbReference type="Pfam" id="PF16656">
    <property type="entry name" value="Pur_ac_phosph_N"/>
    <property type="match status" value="1"/>
</dbReference>
<dbReference type="Proteomes" id="UP000324897">
    <property type="component" value="Chromosome 3"/>
</dbReference>
<dbReference type="Gramene" id="TVU08288">
    <property type="protein sequence ID" value="TVU08288"/>
    <property type="gene ID" value="EJB05_41688"/>
</dbReference>
<dbReference type="InterPro" id="IPR025733">
    <property type="entry name" value="PAPs_C"/>
</dbReference>
<gene>
    <name evidence="12" type="ORF">EJB05_41688</name>
</gene>
<dbReference type="FunFam" id="3.60.21.10:FF:000034">
    <property type="entry name" value="Fe(3+)-Zn(2+) purple acid phosphatase"/>
    <property type="match status" value="1"/>
</dbReference>
<dbReference type="AlphaFoldDB" id="A0A5J9TBC5"/>
<evidence type="ECO:0000256" key="2">
    <source>
        <dbReference type="ARBA" id="ARBA00022723"/>
    </source>
</evidence>
<dbReference type="Pfam" id="PF00149">
    <property type="entry name" value="Metallophos"/>
    <property type="match status" value="1"/>
</dbReference>
<dbReference type="Gene3D" id="2.60.40.380">
    <property type="entry name" value="Purple acid phosphatase-like, N-terminal"/>
    <property type="match status" value="1"/>
</dbReference>
<comment type="caution">
    <text evidence="12">The sequence shown here is derived from an EMBL/GenBank/DDBJ whole genome shotgun (WGS) entry which is preliminary data.</text>
</comment>
<dbReference type="InterPro" id="IPR004843">
    <property type="entry name" value="Calcineurin-like_PHP"/>
</dbReference>
<evidence type="ECO:0000256" key="1">
    <source>
        <dbReference type="ARBA" id="ARBA00008723"/>
    </source>
</evidence>
<dbReference type="CDD" id="cd00839">
    <property type="entry name" value="MPP_PAPs"/>
    <property type="match status" value="1"/>
</dbReference>
<dbReference type="FunFam" id="2.60.40.380:FF:000001">
    <property type="entry name" value="Fe(3+)-Zn(2+) purple acid phosphatase"/>
    <property type="match status" value="1"/>
</dbReference>
<evidence type="ECO:0000256" key="7">
    <source>
        <dbReference type="ARBA" id="ARBA00023180"/>
    </source>
</evidence>
<keyword evidence="4 8" id="KW-0378">Hydrolase</keyword>
<feature type="domain" description="Purple acid phosphatase C-terminal" evidence="10">
    <location>
        <begin position="399"/>
        <end position="457"/>
    </location>
</feature>
<evidence type="ECO:0000256" key="4">
    <source>
        <dbReference type="ARBA" id="ARBA00022801"/>
    </source>
</evidence>
<feature type="domain" description="Purple acid phosphatase N-terminal" evidence="11">
    <location>
        <begin position="68"/>
        <end position="159"/>
    </location>
</feature>
<keyword evidence="2" id="KW-0479">Metal-binding</keyword>
<dbReference type="EMBL" id="RWGY01000039">
    <property type="protein sequence ID" value="TVU08288.1"/>
    <property type="molecule type" value="Genomic_DNA"/>
</dbReference>
<accession>A0A5J9TBC5</accession>
<organism evidence="12 13">
    <name type="scientific">Eragrostis curvula</name>
    <name type="common">weeping love grass</name>
    <dbReference type="NCBI Taxonomy" id="38414"/>
    <lineage>
        <taxon>Eukaryota</taxon>
        <taxon>Viridiplantae</taxon>
        <taxon>Streptophyta</taxon>
        <taxon>Embryophyta</taxon>
        <taxon>Tracheophyta</taxon>
        <taxon>Spermatophyta</taxon>
        <taxon>Magnoliopsida</taxon>
        <taxon>Liliopsida</taxon>
        <taxon>Poales</taxon>
        <taxon>Poaceae</taxon>
        <taxon>PACMAD clade</taxon>
        <taxon>Chloridoideae</taxon>
        <taxon>Eragrostideae</taxon>
        <taxon>Eragrostidinae</taxon>
        <taxon>Eragrostis</taxon>
    </lineage>
</organism>
<keyword evidence="5" id="KW-0862">Zinc</keyword>
<dbReference type="InterPro" id="IPR041792">
    <property type="entry name" value="MPP_PAP"/>
</dbReference>
<evidence type="ECO:0000313" key="12">
    <source>
        <dbReference type="EMBL" id="TVU08288.1"/>
    </source>
</evidence>
<evidence type="ECO:0000256" key="6">
    <source>
        <dbReference type="ARBA" id="ARBA00023004"/>
    </source>
</evidence>
<dbReference type="InterPro" id="IPR039331">
    <property type="entry name" value="PAPs-like"/>
</dbReference>
<dbReference type="GO" id="GO:0003993">
    <property type="term" value="F:acid phosphatase activity"/>
    <property type="evidence" value="ECO:0007669"/>
    <property type="project" value="UniProtKB-EC"/>
</dbReference>
<comment type="catalytic activity">
    <reaction evidence="8">
        <text>a phosphate monoester + H2O = an alcohol + phosphate</text>
        <dbReference type="Rhea" id="RHEA:15017"/>
        <dbReference type="ChEBI" id="CHEBI:15377"/>
        <dbReference type="ChEBI" id="CHEBI:30879"/>
        <dbReference type="ChEBI" id="CHEBI:43474"/>
        <dbReference type="ChEBI" id="CHEBI:67140"/>
        <dbReference type="EC" id="3.1.3.2"/>
    </reaction>
</comment>
<keyword evidence="3" id="KW-0732">Signal</keyword>
<feature type="domain" description="Calcineurin-like phosphoesterase" evidence="9">
    <location>
        <begin position="170"/>
        <end position="360"/>
    </location>
</feature>
<protein>
    <recommendedName>
        <fullName evidence="8">Purple acid phosphatase</fullName>
        <ecNumber evidence="8">3.1.3.2</ecNumber>
    </recommendedName>
</protein>
<dbReference type="GO" id="GO:0046872">
    <property type="term" value="F:metal ion binding"/>
    <property type="evidence" value="ECO:0007669"/>
    <property type="project" value="UniProtKB-KW"/>
</dbReference>
<dbReference type="InterPro" id="IPR008963">
    <property type="entry name" value="Purple_acid_Pase-like_N"/>
</dbReference>
<sequence length="466" mass="53827">MSRLRGINQFALAMKRLDLLLLSPYVFLCLIGAVYSGHTSSYVRKEFPSTDIPLESEWFAIPKGYNAPQQVHITQGDYDGKAVIVSWVTVEEPGPSEVLYGKKENQYDQKAAGTTTNYTFYNYKSGYIHHCLVDGLEYNTKYYYKIGSGDSTREFWFQTPPAIDPDASYTFGIIGDLGQTFNSLSTLQHYEKTGGQTVLFVGDLSYADRYEHNDGIRWDSWGRLVERSTAYQPWIWSAGNHEIEYRPDLGETSTFKPYLHRYMTPYLASKSSSPMWYAVRRASAHIIVISSYSPFVKYTPQWRWLKNEFKRVDREKTPWLIVLMHSPMYNSNEAHYMEGESMRAAFEKWFVKYKVDLVLSRDLNLFSLAFYMNYSQYRISNVNYNITSGNRYPVPNKSAPVYITVGDGGNQEGLASRFYDPQPDYSAFREASFGHSILQLKNRTHAVYQWSRNDDGKHVPADNVDK</sequence>
<proteinExistence type="inferred from homology"/>
<feature type="non-terminal residue" evidence="12">
    <location>
        <position position="1"/>
    </location>
</feature>
<evidence type="ECO:0000256" key="5">
    <source>
        <dbReference type="ARBA" id="ARBA00022833"/>
    </source>
</evidence>
<dbReference type="EC" id="3.1.3.2" evidence="8"/>
<keyword evidence="7" id="KW-0325">Glycoprotein</keyword>
<dbReference type="Gene3D" id="3.60.21.10">
    <property type="match status" value="1"/>
</dbReference>
<dbReference type="PANTHER" id="PTHR22953:SF55">
    <property type="entry name" value="BIFUNCTIONAL PURPLE ACID PHOSPHATASE 26"/>
    <property type="match status" value="1"/>
</dbReference>
<evidence type="ECO:0000259" key="9">
    <source>
        <dbReference type="Pfam" id="PF00149"/>
    </source>
</evidence>
<evidence type="ECO:0000313" key="13">
    <source>
        <dbReference type="Proteomes" id="UP000324897"/>
    </source>
</evidence>
<evidence type="ECO:0000259" key="10">
    <source>
        <dbReference type="Pfam" id="PF14008"/>
    </source>
</evidence>
<name>A0A5J9TBC5_9POAL</name>